<feature type="compositionally biased region" description="Polar residues" evidence="8">
    <location>
        <begin position="187"/>
        <end position="200"/>
    </location>
</feature>
<feature type="compositionally biased region" description="Polar residues" evidence="8">
    <location>
        <begin position="358"/>
        <end position="377"/>
    </location>
</feature>
<dbReference type="SUPFAM" id="SSF140111">
    <property type="entry name" value="Endosomal sorting complex assembly domain"/>
    <property type="match status" value="1"/>
</dbReference>
<dbReference type="CDD" id="cd11685">
    <property type="entry name" value="UEV_TSG101-like"/>
    <property type="match status" value="1"/>
</dbReference>
<keyword evidence="5 7" id="KW-0653">Protein transport</keyword>
<dbReference type="Gene3D" id="6.10.140.820">
    <property type="match status" value="1"/>
</dbReference>
<feature type="compositionally biased region" description="Polar residues" evidence="8">
    <location>
        <begin position="249"/>
        <end position="260"/>
    </location>
</feature>
<feature type="compositionally biased region" description="Pro residues" evidence="8">
    <location>
        <begin position="206"/>
        <end position="215"/>
    </location>
</feature>
<feature type="region of interest" description="Disordered" evidence="8">
    <location>
        <begin position="155"/>
        <end position="220"/>
    </location>
</feature>
<sequence>MAAVPQRTLNWLYSVLIRDHYDPRQTYQDPNRTYSDVALVLAQYPSLSPRTEVYTYENGYSALLLQLTGTIPVTFRGTVYKFPISLWVPNTYPREPPIVYVTPTRDMAVRVGQHVTLEGRVYHHYLAHWAEAWERSTLVDLVSILREVFAKEPPVRYRQQQVPPRPQQPEPTQTPPPLPPLPPELGLSTSHSPMTQDMSSPTPAAQAPPPPPPKPGQVVAAEQRQPISAAQHISSSTFPPLPPKEQDSRWQPQSRANISSLPGHPSQYPPERGGILQGPTVPHRNPQQQQHAATHLMSAYSQGIPTVQSGSRTPASANLQHLPSGPQQQPTVRPLQQVSPNQPAYQQANGAYQQMPLTQAPQHSSHHSFQQPPTVTQPAARPKAETPDLLTSPFEVELPSFAPGPPPPIPPNPQKDALLQAVSKALAETLQTNVSRTESATQSLLSQSNSLHAAIATLQGEISSLNTLNSSLQSNTSILQQSLHRADAVIADAQSRTSSSAAAQSSSDPVPSGLPPIDEVLVAPTVVGKQLYDLVAEERGIQQAIYALQAAHVKGIIGVETWSRHTRGLAREAFLKRALIRKIGKGMGLEEHYA</sequence>
<dbReference type="Gene3D" id="3.10.110.10">
    <property type="entry name" value="Ubiquitin Conjugating Enzyme"/>
    <property type="match status" value="1"/>
</dbReference>
<protein>
    <submittedName>
        <fullName evidence="11">UEV domain-containing protein</fullName>
    </submittedName>
</protein>
<dbReference type="InterPro" id="IPR037202">
    <property type="entry name" value="ESCRT_assembly_dom"/>
</dbReference>
<feature type="region of interest" description="Disordered" evidence="8">
    <location>
        <begin position="232"/>
        <end position="342"/>
    </location>
</feature>
<comment type="subcellular location">
    <subcellularLocation>
        <location evidence="1">Endosome</location>
    </subcellularLocation>
</comment>
<evidence type="ECO:0000256" key="2">
    <source>
        <dbReference type="ARBA" id="ARBA00009594"/>
    </source>
</evidence>
<dbReference type="PROSITE" id="PS51312">
    <property type="entry name" value="SB"/>
    <property type="match status" value="1"/>
</dbReference>
<evidence type="ECO:0000256" key="3">
    <source>
        <dbReference type="ARBA" id="ARBA00022448"/>
    </source>
</evidence>
<dbReference type="GO" id="GO:0043162">
    <property type="term" value="P:ubiquitin-dependent protein catabolic process via the multivesicular body sorting pathway"/>
    <property type="evidence" value="ECO:0007669"/>
    <property type="project" value="UniProtKB-ARBA"/>
</dbReference>
<proteinExistence type="inferred from homology"/>
<dbReference type="GO" id="GO:0000813">
    <property type="term" value="C:ESCRT I complex"/>
    <property type="evidence" value="ECO:0007669"/>
    <property type="project" value="TreeGrafter"/>
</dbReference>
<dbReference type="GO" id="GO:0072666">
    <property type="term" value="P:establishment of protein localization to vacuole"/>
    <property type="evidence" value="ECO:0007669"/>
    <property type="project" value="UniProtKB-ARBA"/>
</dbReference>
<evidence type="ECO:0000256" key="7">
    <source>
        <dbReference type="PROSITE-ProRule" id="PRU00644"/>
    </source>
</evidence>
<feature type="domain" description="SB" evidence="9">
    <location>
        <begin position="525"/>
        <end position="593"/>
    </location>
</feature>
<evidence type="ECO:0000256" key="1">
    <source>
        <dbReference type="ARBA" id="ARBA00004177"/>
    </source>
</evidence>
<dbReference type="InterPro" id="IPR008883">
    <property type="entry name" value="UEV_N"/>
</dbReference>
<dbReference type="InterPro" id="IPR017916">
    <property type="entry name" value="SB_dom"/>
</dbReference>
<dbReference type="PANTHER" id="PTHR23306:SF3">
    <property type="entry name" value="TUMOR SUPPRESSOR PROTEIN 101"/>
    <property type="match status" value="1"/>
</dbReference>
<dbReference type="Proteomes" id="UP000326877">
    <property type="component" value="Unassembled WGS sequence"/>
</dbReference>
<dbReference type="InterPro" id="IPR016135">
    <property type="entry name" value="UBQ-conjugating_enzyme/RWD"/>
</dbReference>
<comment type="similarity">
    <text evidence="2">Belongs to the ubiquitin-conjugating enzyme family. UEV subfamily.</text>
</comment>
<evidence type="ECO:0000259" key="10">
    <source>
        <dbReference type="PROSITE" id="PS51322"/>
    </source>
</evidence>
<dbReference type="PROSITE" id="PS51322">
    <property type="entry name" value="UEV"/>
    <property type="match status" value="1"/>
</dbReference>
<gene>
    <name evidence="11" type="ORF">BDV23DRAFT_176918</name>
</gene>
<feature type="region of interest" description="Disordered" evidence="8">
    <location>
        <begin position="358"/>
        <end position="386"/>
    </location>
</feature>
<accession>A0A5N7BS18</accession>
<dbReference type="Pfam" id="PF09454">
    <property type="entry name" value="Vps23_core"/>
    <property type="match status" value="1"/>
</dbReference>
<dbReference type="OrthoDB" id="306304at2759"/>
<dbReference type="GO" id="GO:0006886">
    <property type="term" value="P:intracellular protein transport"/>
    <property type="evidence" value="ECO:0007669"/>
    <property type="project" value="UniProtKB-ARBA"/>
</dbReference>
<evidence type="ECO:0000256" key="8">
    <source>
        <dbReference type="SAM" id="MobiDB-lite"/>
    </source>
</evidence>
<keyword evidence="6" id="KW-0175">Coiled coil</keyword>
<evidence type="ECO:0000256" key="4">
    <source>
        <dbReference type="ARBA" id="ARBA00022753"/>
    </source>
</evidence>
<dbReference type="SUPFAM" id="SSF54495">
    <property type="entry name" value="UBC-like"/>
    <property type="match status" value="1"/>
</dbReference>
<dbReference type="Pfam" id="PF05743">
    <property type="entry name" value="UEV"/>
    <property type="match status" value="1"/>
</dbReference>
<evidence type="ECO:0000313" key="11">
    <source>
        <dbReference type="EMBL" id="KAE8384621.1"/>
    </source>
</evidence>
<feature type="domain" description="UEV" evidence="10">
    <location>
        <begin position="14"/>
        <end position="159"/>
    </location>
</feature>
<name>A0A5N7BS18_PETAA</name>
<feature type="compositionally biased region" description="Pro residues" evidence="8">
    <location>
        <begin position="163"/>
        <end position="183"/>
    </location>
</feature>
<dbReference type="EMBL" id="ML735362">
    <property type="protein sequence ID" value="KAE8384621.1"/>
    <property type="molecule type" value="Genomic_DNA"/>
</dbReference>
<dbReference type="GO" id="GO:0043130">
    <property type="term" value="F:ubiquitin binding"/>
    <property type="evidence" value="ECO:0007669"/>
    <property type="project" value="TreeGrafter"/>
</dbReference>
<evidence type="ECO:0000256" key="6">
    <source>
        <dbReference type="ARBA" id="ARBA00023054"/>
    </source>
</evidence>
<reference evidence="11" key="1">
    <citation type="submission" date="2019-04" db="EMBL/GenBank/DDBJ databases">
        <title>Friends and foes A comparative genomics studyof 23 Aspergillus species from section Flavi.</title>
        <authorList>
            <consortium name="DOE Joint Genome Institute"/>
            <person name="Kjaerbolling I."/>
            <person name="Vesth T."/>
            <person name="Frisvad J.C."/>
            <person name="Nybo J.L."/>
            <person name="Theobald S."/>
            <person name="Kildgaard S."/>
            <person name="Isbrandt T."/>
            <person name="Kuo A."/>
            <person name="Sato A."/>
            <person name="Lyhne E.K."/>
            <person name="Kogle M.E."/>
            <person name="Wiebenga A."/>
            <person name="Kun R.S."/>
            <person name="Lubbers R.J."/>
            <person name="Makela M.R."/>
            <person name="Barry K."/>
            <person name="Chovatia M."/>
            <person name="Clum A."/>
            <person name="Daum C."/>
            <person name="Haridas S."/>
            <person name="He G."/>
            <person name="LaButti K."/>
            <person name="Lipzen A."/>
            <person name="Mondo S."/>
            <person name="Riley R."/>
            <person name="Salamov A."/>
            <person name="Simmons B.A."/>
            <person name="Magnuson J.K."/>
            <person name="Henrissat B."/>
            <person name="Mortensen U.H."/>
            <person name="Larsen T.O."/>
            <person name="Devries R.P."/>
            <person name="Grigoriev I.V."/>
            <person name="Machida M."/>
            <person name="Baker S.E."/>
            <person name="Andersen M.R."/>
        </authorList>
    </citation>
    <scope>NUCLEOTIDE SEQUENCE [LARGE SCALE GENOMIC DNA]</scope>
    <source>
        <strain evidence="11">IBT 14317</strain>
    </source>
</reference>
<dbReference type="AlphaFoldDB" id="A0A5N7BS18"/>
<dbReference type="PANTHER" id="PTHR23306">
    <property type="entry name" value="TUMOR SUSCEPTIBILITY GENE 101 PROTEIN-RELATED"/>
    <property type="match status" value="1"/>
</dbReference>
<keyword evidence="4" id="KW-0967">Endosome</keyword>
<keyword evidence="3 7" id="KW-0813">Transport</keyword>
<dbReference type="InterPro" id="IPR052070">
    <property type="entry name" value="ESCRT-I_UEV_domain"/>
</dbReference>
<evidence type="ECO:0000256" key="5">
    <source>
        <dbReference type="ARBA" id="ARBA00022927"/>
    </source>
</evidence>
<feature type="compositionally biased region" description="Polar residues" evidence="8">
    <location>
        <begin position="299"/>
        <end position="342"/>
    </location>
</feature>
<evidence type="ECO:0000259" key="9">
    <source>
        <dbReference type="PROSITE" id="PS51312"/>
    </source>
</evidence>
<organism evidence="11">
    <name type="scientific">Petromyces alliaceus</name>
    <name type="common">Aspergillus alliaceus</name>
    <dbReference type="NCBI Taxonomy" id="209559"/>
    <lineage>
        <taxon>Eukaryota</taxon>
        <taxon>Fungi</taxon>
        <taxon>Dikarya</taxon>
        <taxon>Ascomycota</taxon>
        <taxon>Pezizomycotina</taxon>
        <taxon>Eurotiomycetes</taxon>
        <taxon>Eurotiomycetidae</taxon>
        <taxon>Eurotiales</taxon>
        <taxon>Aspergillaceae</taxon>
        <taxon>Aspergillus</taxon>
        <taxon>Aspergillus subgen. Circumdati</taxon>
    </lineage>
</organism>